<evidence type="ECO:0000259" key="2">
    <source>
        <dbReference type="Pfam" id="PF00293"/>
    </source>
</evidence>
<organism evidence="3 4">
    <name type="scientific">Roseburia porci</name>
    <dbReference type="NCBI Taxonomy" id="2605790"/>
    <lineage>
        <taxon>Bacteria</taxon>
        <taxon>Bacillati</taxon>
        <taxon>Bacillota</taxon>
        <taxon>Clostridia</taxon>
        <taxon>Lachnospirales</taxon>
        <taxon>Lachnospiraceae</taxon>
        <taxon>Roseburia</taxon>
    </lineage>
</organism>
<dbReference type="GO" id="GO:0016787">
    <property type="term" value="F:hydrolase activity"/>
    <property type="evidence" value="ECO:0007669"/>
    <property type="project" value="UniProtKB-KW"/>
</dbReference>
<dbReference type="AlphaFoldDB" id="A0A6L5YSS8"/>
<dbReference type="Pfam" id="PF00293">
    <property type="entry name" value="NUDIX"/>
    <property type="match status" value="1"/>
</dbReference>
<dbReference type="InterPro" id="IPR020084">
    <property type="entry name" value="NUDIX_hydrolase_CS"/>
</dbReference>
<dbReference type="SUPFAM" id="SSF55811">
    <property type="entry name" value="Nudix"/>
    <property type="match status" value="1"/>
</dbReference>
<reference evidence="3 4" key="1">
    <citation type="submission" date="2019-08" db="EMBL/GenBank/DDBJ databases">
        <title>In-depth cultivation of the pig gut microbiome towards novel bacterial diversity and tailored functional studies.</title>
        <authorList>
            <person name="Wylensek D."/>
            <person name="Hitch T.C.A."/>
            <person name="Clavel T."/>
        </authorList>
    </citation>
    <scope>NUCLEOTIDE SEQUENCE [LARGE SCALE GENOMIC DNA]</scope>
    <source>
        <strain evidence="3 4">MUC/MUC-530-WT-4D</strain>
    </source>
</reference>
<comment type="caution">
    <text evidence="3">The sequence shown here is derived from an EMBL/GenBank/DDBJ whole genome shotgun (WGS) entry which is preliminary data.</text>
</comment>
<dbReference type="Proteomes" id="UP000474024">
    <property type="component" value="Unassembled WGS sequence"/>
</dbReference>
<accession>A0A6L5YSS8</accession>
<dbReference type="Gene3D" id="3.90.79.10">
    <property type="entry name" value="Nucleoside Triphosphate Pyrophosphohydrolase"/>
    <property type="match status" value="1"/>
</dbReference>
<protein>
    <submittedName>
        <fullName evidence="3">NUDIX domain-containing protein</fullName>
    </submittedName>
</protein>
<evidence type="ECO:0000313" key="3">
    <source>
        <dbReference type="EMBL" id="MST75019.1"/>
    </source>
</evidence>
<name>A0A6L5YSS8_9FIRM</name>
<evidence type="ECO:0000256" key="1">
    <source>
        <dbReference type="ARBA" id="ARBA00022801"/>
    </source>
</evidence>
<keyword evidence="4" id="KW-1185">Reference proteome</keyword>
<dbReference type="InterPro" id="IPR015797">
    <property type="entry name" value="NUDIX_hydrolase-like_dom_sf"/>
</dbReference>
<keyword evidence="1" id="KW-0378">Hydrolase</keyword>
<proteinExistence type="predicted"/>
<dbReference type="InterPro" id="IPR000086">
    <property type="entry name" value="NUDIX_hydrolase_dom"/>
</dbReference>
<dbReference type="PROSITE" id="PS00893">
    <property type="entry name" value="NUDIX_BOX"/>
    <property type="match status" value="1"/>
</dbReference>
<dbReference type="EMBL" id="VUNI01000012">
    <property type="protein sequence ID" value="MST75019.1"/>
    <property type="molecule type" value="Genomic_DNA"/>
</dbReference>
<sequence>MVENDRFDHMYSVGGRIKFGETAEEAVVREVFEETGMKMEIDRLGFIHENFFQGDSLKKREIQSNTFLSSKNPPAIITTETRTITAITT</sequence>
<evidence type="ECO:0000313" key="4">
    <source>
        <dbReference type="Proteomes" id="UP000474024"/>
    </source>
</evidence>
<gene>
    <name evidence="3" type="ORF">FYJ75_08265</name>
</gene>
<feature type="domain" description="Nudix hydrolase" evidence="2">
    <location>
        <begin position="11"/>
        <end position="61"/>
    </location>
</feature>